<dbReference type="InterPro" id="IPR017850">
    <property type="entry name" value="Alkaline_phosphatase_core_sf"/>
</dbReference>
<sequence length="563" mass="63129">MRIFGKILLIAIGFILINYPFIEGKSLYYISIERPDRLARHLLTAFVALTIIELFAFTKMRFRIPLYGLFLFGSMTYLIYYFTTGSEPDYEDFRTLMDARVMIGDAALSYQGAIIKAIVYHIPITIGFFLFPRISMGWKGTLTAITLYIMALAGMLMIIYNKSGKGTNGRASYITPVAQVSAFTYLNFLRTDAASFEYHPRTAPTSADIIAPKAKNIIVVMDESIRGDMIDLNSQLGTTPALLHYPQDSMLNFGIVASFSNCSDTSNLAMRKLPRLNKEPSDLFVDPTTVWDIAQTAGFKPFVIDAQHNATGHNFYTDEELKNVINIHGSAFKNDGEVIDTIDQVLAETAEPVFIYAGLKGSHFPFQNTGFATPFTPAMKNTNLADATSEEALNSYKNLIRENTNTFFIKLQALLEKYPDTIVIYTADHGQDLSNPSGKKTHCDAKTTSMEEGIVPFILFANPDILAGDLVQMLHQNSGVTNQMITAPMIMDFMGYAPEIVKSYTEYPALLGKTGKEIGFIYKRPIPHFRSEIERFDVTPVDIQRFQETGESGKQLQYNFFED</sequence>
<reference evidence="3" key="2">
    <citation type="submission" date="2021-04" db="EMBL/GenBank/DDBJ databases">
        <authorList>
            <person name="Gilroy R."/>
        </authorList>
    </citation>
    <scope>NUCLEOTIDE SEQUENCE</scope>
    <source>
        <strain evidence="3">CHK160-9182</strain>
    </source>
</reference>
<feature type="transmembrane region" description="Helical" evidence="1">
    <location>
        <begin position="38"/>
        <end position="57"/>
    </location>
</feature>
<dbReference type="PANTHER" id="PTHR30443">
    <property type="entry name" value="INNER MEMBRANE PROTEIN"/>
    <property type="match status" value="1"/>
</dbReference>
<keyword evidence="1" id="KW-0812">Transmembrane</keyword>
<dbReference type="Pfam" id="PF00884">
    <property type="entry name" value="Sulfatase"/>
    <property type="match status" value="1"/>
</dbReference>
<comment type="caution">
    <text evidence="3">The sequence shown here is derived from an EMBL/GenBank/DDBJ whole genome shotgun (WGS) entry which is preliminary data.</text>
</comment>
<organism evidence="3 4">
    <name type="scientific">Candidatus Ignatzschineria merdigallinarum</name>
    <dbReference type="NCBI Taxonomy" id="2838621"/>
    <lineage>
        <taxon>Bacteria</taxon>
        <taxon>Pseudomonadati</taxon>
        <taxon>Pseudomonadota</taxon>
        <taxon>Gammaproteobacteria</taxon>
        <taxon>Cardiobacteriales</taxon>
        <taxon>Ignatzschineriaceae</taxon>
        <taxon>Ignatzschineria</taxon>
    </lineage>
</organism>
<dbReference type="EMBL" id="DXHP01000197">
    <property type="protein sequence ID" value="HIW07466.1"/>
    <property type="molecule type" value="Genomic_DNA"/>
</dbReference>
<dbReference type="GO" id="GO:0016776">
    <property type="term" value="F:phosphotransferase activity, phosphate group as acceptor"/>
    <property type="evidence" value="ECO:0007669"/>
    <property type="project" value="TreeGrafter"/>
</dbReference>
<feature type="transmembrane region" description="Helical" evidence="1">
    <location>
        <begin position="108"/>
        <end position="130"/>
    </location>
</feature>
<dbReference type="InterPro" id="IPR000917">
    <property type="entry name" value="Sulfatase_N"/>
</dbReference>
<dbReference type="InterPro" id="IPR040423">
    <property type="entry name" value="PEA_transferase"/>
</dbReference>
<dbReference type="PANTHER" id="PTHR30443:SF0">
    <property type="entry name" value="PHOSPHOETHANOLAMINE TRANSFERASE EPTA"/>
    <property type="match status" value="1"/>
</dbReference>
<evidence type="ECO:0000313" key="4">
    <source>
        <dbReference type="Proteomes" id="UP000823934"/>
    </source>
</evidence>
<proteinExistence type="predicted"/>
<dbReference type="SUPFAM" id="SSF53649">
    <property type="entry name" value="Alkaline phosphatase-like"/>
    <property type="match status" value="1"/>
</dbReference>
<dbReference type="AlphaFoldDB" id="A0A9D1Q8M8"/>
<evidence type="ECO:0000259" key="2">
    <source>
        <dbReference type="Pfam" id="PF00884"/>
    </source>
</evidence>
<feature type="domain" description="Sulfatase N-terminal" evidence="2">
    <location>
        <begin position="215"/>
        <end position="496"/>
    </location>
</feature>
<accession>A0A9D1Q8M8</accession>
<dbReference type="Proteomes" id="UP000823934">
    <property type="component" value="Unassembled WGS sequence"/>
</dbReference>
<feature type="transmembrane region" description="Helical" evidence="1">
    <location>
        <begin position="142"/>
        <end position="160"/>
    </location>
</feature>
<keyword evidence="1" id="KW-0472">Membrane</keyword>
<evidence type="ECO:0000256" key="1">
    <source>
        <dbReference type="SAM" id="Phobius"/>
    </source>
</evidence>
<keyword evidence="1" id="KW-1133">Transmembrane helix</keyword>
<protein>
    <submittedName>
        <fullName evidence="3">LTA synthase family protein</fullName>
    </submittedName>
</protein>
<name>A0A9D1Q8M8_9GAMM</name>
<evidence type="ECO:0000313" key="3">
    <source>
        <dbReference type="EMBL" id="HIW07466.1"/>
    </source>
</evidence>
<reference evidence="3" key="1">
    <citation type="journal article" date="2021" name="PeerJ">
        <title>Extensive microbial diversity within the chicken gut microbiome revealed by metagenomics and culture.</title>
        <authorList>
            <person name="Gilroy R."/>
            <person name="Ravi A."/>
            <person name="Getino M."/>
            <person name="Pursley I."/>
            <person name="Horton D.L."/>
            <person name="Alikhan N.F."/>
            <person name="Baker D."/>
            <person name="Gharbi K."/>
            <person name="Hall N."/>
            <person name="Watson M."/>
            <person name="Adriaenssens E.M."/>
            <person name="Foster-Nyarko E."/>
            <person name="Jarju S."/>
            <person name="Secka A."/>
            <person name="Antonio M."/>
            <person name="Oren A."/>
            <person name="Chaudhuri R.R."/>
            <person name="La Ragione R."/>
            <person name="Hildebrand F."/>
            <person name="Pallen M.J."/>
        </authorList>
    </citation>
    <scope>NUCLEOTIDE SEQUENCE</scope>
    <source>
        <strain evidence="3">CHK160-9182</strain>
    </source>
</reference>
<feature type="transmembrane region" description="Helical" evidence="1">
    <location>
        <begin position="7"/>
        <end position="32"/>
    </location>
</feature>
<dbReference type="GO" id="GO:0009244">
    <property type="term" value="P:lipopolysaccharide core region biosynthetic process"/>
    <property type="evidence" value="ECO:0007669"/>
    <property type="project" value="TreeGrafter"/>
</dbReference>
<feature type="transmembrane region" description="Helical" evidence="1">
    <location>
        <begin position="64"/>
        <end position="83"/>
    </location>
</feature>
<dbReference type="Gene3D" id="3.40.720.10">
    <property type="entry name" value="Alkaline Phosphatase, subunit A"/>
    <property type="match status" value="1"/>
</dbReference>
<gene>
    <name evidence="3" type="ORF">H9889_09125</name>
</gene>
<dbReference type="GO" id="GO:0005886">
    <property type="term" value="C:plasma membrane"/>
    <property type="evidence" value="ECO:0007669"/>
    <property type="project" value="UniProtKB-SubCell"/>
</dbReference>